<protein>
    <recommendedName>
        <fullName evidence="2">YCII-related domain-containing protein</fullName>
    </recommendedName>
</protein>
<name>A0A6I6HQC1_VARPD</name>
<dbReference type="Proteomes" id="UP000425817">
    <property type="component" value="Chromosome"/>
</dbReference>
<dbReference type="InterPro" id="IPR011008">
    <property type="entry name" value="Dimeric_a/b-barrel"/>
</dbReference>
<dbReference type="InterPro" id="IPR005545">
    <property type="entry name" value="YCII"/>
</dbReference>
<proteinExistence type="inferred from homology"/>
<dbReference type="Gene3D" id="3.30.70.1060">
    <property type="entry name" value="Dimeric alpha+beta barrel"/>
    <property type="match status" value="1"/>
</dbReference>
<feature type="domain" description="YCII-related" evidence="2">
    <location>
        <begin position="1"/>
        <end position="81"/>
    </location>
</feature>
<sequence>MFIVTLTYIRPLEELDALMDGHMTWLRKHYASGLFVASGRQVPRKGGVILARSGDRAALDAVLARDPFVQSGVASTHVIEFVPSMTAPAVELLKTF</sequence>
<dbReference type="PANTHER" id="PTHR37828">
    <property type="entry name" value="GSR2449 PROTEIN"/>
    <property type="match status" value="1"/>
</dbReference>
<evidence type="ECO:0000313" key="3">
    <source>
        <dbReference type="EMBL" id="QGW84772.1"/>
    </source>
</evidence>
<dbReference type="Pfam" id="PF03795">
    <property type="entry name" value="YCII"/>
    <property type="match status" value="1"/>
</dbReference>
<gene>
    <name evidence="3" type="ORF">GOQ09_25760</name>
</gene>
<evidence type="ECO:0000259" key="2">
    <source>
        <dbReference type="Pfam" id="PF03795"/>
    </source>
</evidence>
<evidence type="ECO:0000313" key="4">
    <source>
        <dbReference type="Proteomes" id="UP000425817"/>
    </source>
</evidence>
<accession>A0A6I6HQC1</accession>
<dbReference type="OrthoDB" id="9814407at2"/>
<comment type="similarity">
    <text evidence="1">Belongs to the YciI family.</text>
</comment>
<evidence type="ECO:0000256" key="1">
    <source>
        <dbReference type="ARBA" id="ARBA00007689"/>
    </source>
</evidence>
<dbReference type="AlphaFoldDB" id="A0A6I6HQC1"/>
<reference evidence="3 4" key="1">
    <citation type="submission" date="2019-12" db="EMBL/GenBank/DDBJ databases">
        <title>Hybrid Genome Assemblies of two High G+C Isolates from Undergraduate Microbiology Courses.</title>
        <authorList>
            <person name="Ne Ville C.J."/>
            <person name="Enright D."/>
            <person name="Hernandez I."/>
            <person name="Dodsworth J."/>
            <person name="Orwin P.M."/>
        </authorList>
    </citation>
    <scope>NUCLEOTIDE SEQUENCE [LARGE SCALE GENOMIC DNA]</scope>
    <source>
        <strain evidence="3 4">CSUSB</strain>
    </source>
</reference>
<organism evidence="3 4">
    <name type="scientific">Variovorax paradoxus</name>
    <dbReference type="NCBI Taxonomy" id="34073"/>
    <lineage>
        <taxon>Bacteria</taxon>
        <taxon>Pseudomonadati</taxon>
        <taxon>Pseudomonadota</taxon>
        <taxon>Betaproteobacteria</taxon>
        <taxon>Burkholderiales</taxon>
        <taxon>Comamonadaceae</taxon>
        <taxon>Variovorax</taxon>
    </lineage>
</organism>
<dbReference type="EMBL" id="CP046622">
    <property type="protein sequence ID" value="QGW84772.1"/>
    <property type="molecule type" value="Genomic_DNA"/>
</dbReference>
<dbReference type="PANTHER" id="PTHR37828:SF1">
    <property type="entry name" value="YCII-RELATED DOMAIN-CONTAINING PROTEIN"/>
    <property type="match status" value="1"/>
</dbReference>
<dbReference type="SUPFAM" id="SSF54909">
    <property type="entry name" value="Dimeric alpha+beta barrel"/>
    <property type="match status" value="1"/>
</dbReference>
<dbReference type="RefSeq" id="WP_157616473.1">
    <property type="nucleotide sequence ID" value="NZ_CP046622.1"/>
</dbReference>